<keyword evidence="4" id="KW-0732">Signal</keyword>
<evidence type="ECO:0000313" key="6">
    <source>
        <dbReference type="RefSeq" id="XP_015877750.3"/>
    </source>
</evidence>
<evidence type="ECO:0000256" key="3">
    <source>
        <dbReference type="ARBA" id="ARBA00022525"/>
    </source>
</evidence>
<keyword evidence="3 4" id="KW-0964">Secreted</keyword>
<dbReference type="GeneID" id="132799186"/>
<dbReference type="Proteomes" id="UP001652623">
    <property type="component" value="Chromosome 4"/>
</dbReference>
<keyword evidence="5" id="KW-1185">Reference proteome</keyword>
<dbReference type="Pfam" id="PF03018">
    <property type="entry name" value="Dirigent"/>
    <property type="match status" value="1"/>
</dbReference>
<proteinExistence type="inferred from homology"/>
<comment type="subunit">
    <text evidence="2 4">Homodimer.</text>
</comment>
<evidence type="ECO:0000313" key="5">
    <source>
        <dbReference type="Proteomes" id="UP001652623"/>
    </source>
</evidence>
<accession>A0A6P3ZQU7</accession>
<evidence type="ECO:0000256" key="1">
    <source>
        <dbReference type="ARBA" id="ARBA00010746"/>
    </source>
</evidence>
<dbReference type="InParanoid" id="A0A6P3ZQU7"/>
<feature type="signal peptide" evidence="4">
    <location>
        <begin position="1"/>
        <end position="26"/>
    </location>
</feature>
<comment type="similarity">
    <text evidence="1 4">Belongs to the plant dirigent protein family.</text>
</comment>
<dbReference type="AlphaFoldDB" id="A0A6P3ZQU7"/>
<reference evidence="6" key="1">
    <citation type="submission" date="2025-08" db="UniProtKB">
        <authorList>
            <consortium name="RefSeq"/>
        </authorList>
    </citation>
    <scope>IDENTIFICATION</scope>
    <source>
        <tissue evidence="6">Seedling</tissue>
    </source>
</reference>
<evidence type="ECO:0000256" key="2">
    <source>
        <dbReference type="ARBA" id="ARBA00011738"/>
    </source>
</evidence>
<organism evidence="5 6">
    <name type="scientific">Ziziphus jujuba</name>
    <name type="common">Chinese jujube</name>
    <name type="synonym">Ziziphus sativa</name>
    <dbReference type="NCBI Taxonomy" id="326968"/>
    <lineage>
        <taxon>Eukaryota</taxon>
        <taxon>Viridiplantae</taxon>
        <taxon>Streptophyta</taxon>
        <taxon>Embryophyta</taxon>
        <taxon>Tracheophyta</taxon>
        <taxon>Spermatophyta</taxon>
        <taxon>Magnoliopsida</taxon>
        <taxon>eudicotyledons</taxon>
        <taxon>Gunneridae</taxon>
        <taxon>Pentapetalae</taxon>
        <taxon>rosids</taxon>
        <taxon>fabids</taxon>
        <taxon>Rosales</taxon>
        <taxon>Rhamnaceae</taxon>
        <taxon>Paliureae</taxon>
        <taxon>Ziziphus</taxon>
    </lineage>
</organism>
<protein>
    <recommendedName>
        <fullName evidence="4">Dirigent protein</fullName>
    </recommendedName>
</protein>
<dbReference type="RefSeq" id="XP_015877750.3">
    <property type="nucleotide sequence ID" value="XM_016022264.4"/>
</dbReference>
<dbReference type="PANTHER" id="PTHR21495">
    <property type="entry name" value="NUCLEOPORIN-RELATED"/>
    <property type="match status" value="1"/>
</dbReference>
<gene>
    <name evidence="6" type="primary">LOC132799186</name>
</gene>
<dbReference type="GO" id="GO:0009699">
    <property type="term" value="P:phenylpropanoid biosynthetic process"/>
    <property type="evidence" value="ECO:0007669"/>
    <property type="project" value="UniProtKB-ARBA"/>
</dbReference>
<name>A0A6P3ZQU7_ZIZJJ</name>
<dbReference type="KEGG" id="zju:132799186"/>
<dbReference type="InterPro" id="IPR044859">
    <property type="entry name" value="Allene_oxi_cyc_Dirigent"/>
</dbReference>
<dbReference type="InterPro" id="IPR004265">
    <property type="entry name" value="Dirigent"/>
</dbReference>
<dbReference type="GO" id="GO:0048046">
    <property type="term" value="C:apoplast"/>
    <property type="evidence" value="ECO:0007669"/>
    <property type="project" value="UniProtKB-SubCell"/>
</dbReference>
<comment type="function">
    <text evidence="4">Dirigent proteins impart stereoselectivity on the phenoxy radical-coupling reaction, yielding optically active lignans from two molecules of coniferyl alcohol in the biosynthesis of lignans, flavonolignans, and alkaloids and thus plays a central role in plant secondary metabolism.</text>
</comment>
<feature type="chain" id="PRO_5045004632" description="Dirigent protein" evidence="4">
    <location>
        <begin position="27"/>
        <end position="183"/>
    </location>
</feature>
<evidence type="ECO:0000256" key="4">
    <source>
        <dbReference type="RuleBase" id="RU363099"/>
    </source>
</evidence>
<dbReference type="Gene3D" id="2.40.480.10">
    <property type="entry name" value="Allene oxide cyclase-like"/>
    <property type="match status" value="1"/>
</dbReference>
<comment type="subcellular location">
    <subcellularLocation>
        <location evidence="4">Secreted</location>
        <location evidence="4">Extracellular space</location>
        <location evidence="4">Apoplast</location>
    </subcellularLocation>
</comment>
<sequence length="183" mass="20431">MAKNALKRIPILTLLIFVVLAVSSEATKYQSQNLKETNIVFYMHDLASGLNGHTTKMVGGIPHKRWAVLAFGTVFAIDDKLTETKDWNSTQVGRARGIYVNSALDGSDLHLLMSLVFTNKDFNGSTLEIQGSDRFYQKYRDVSVVSGTGIFRLARGFATLETVFLDIPNSNAIIRWNVTVLHY</sequence>
<keyword evidence="4" id="KW-0052">Apoplast</keyword>